<dbReference type="EMBL" id="BPLR01020282">
    <property type="protein sequence ID" value="GIX76723.1"/>
    <property type="molecule type" value="Genomic_DNA"/>
</dbReference>
<evidence type="ECO:0000313" key="2">
    <source>
        <dbReference type="Proteomes" id="UP001054945"/>
    </source>
</evidence>
<gene>
    <name evidence="1" type="ORF">CEXT_252471</name>
</gene>
<evidence type="ECO:0000313" key="1">
    <source>
        <dbReference type="EMBL" id="GIX76723.1"/>
    </source>
</evidence>
<accession>A0AAV4MWG9</accession>
<reference evidence="1 2" key="1">
    <citation type="submission" date="2021-06" db="EMBL/GenBank/DDBJ databases">
        <title>Caerostris extrusa draft genome.</title>
        <authorList>
            <person name="Kono N."/>
            <person name="Arakawa K."/>
        </authorList>
    </citation>
    <scope>NUCLEOTIDE SEQUENCE [LARGE SCALE GENOMIC DNA]</scope>
</reference>
<name>A0AAV4MWG9_CAEEX</name>
<dbReference type="AlphaFoldDB" id="A0AAV4MWG9"/>
<sequence length="81" mass="8933">MSRKENPKQALCRKLSSLSPSSLPMKWDLGELKSNNAGRWNVCSGLNDNYFRTPLSRIKKYGSHVRAVLLAGSGDVLKAAN</sequence>
<protein>
    <submittedName>
        <fullName evidence="1">Uncharacterized protein</fullName>
    </submittedName>
</protein>
<proteinExistence type="predicted"/>
<organism evidence="1 2">
    <name type="scientific">Caerostris extrusa</name>
    <name type="common">Bark spider</name>
    <name type="synonym">Caerostris bankana</name>
    <dbReference type="NCBI Taxonomy" id="172846"/>
    <lineage>
        <taxon>Eukaryota</taxon>
        <taxon>Metazoa</taxon>
        <taxon>Ecdysozoa</taxon>
        <taxon>Arthropoda</taxon>
        <taxon>Chelicerata</taxon>
        <taxon>Arachnida</taxon>
        <taxon>Araneae</taxon>
        <taxon>Araneomorphae</taxon>
        <taxon>Entelegynae</taxon>
        <taxon>Araneoidea</taxon>
        <taxon>Araneidae</taxon>
        <taxon>Caerostris</taxon>
    </lineage>
</organism>
<keyword evidence="2" id="KW-1185">Reference proteome</keyword>
<dbReference type="Proteomes" id="UP001054945">
    <property type="component" value="Unassembled WGS sequence"/>
</dbReference>
<comment type="caution">
    <text evidence="1">The sequence shown here is derived from an EMBL/GenBank/DDBJ whole genome shotgun (WGS) entry which is preliminary data.</text>
</comment>